<dbReference type="Proteomes" id="UP001165962">
    <property type="component" value="Unassembled WGS sequence"/>
</dbReference>
<sequence length="424" mass="44117">MKKKIWITVGICLVVLAGIAGITSFYTYSIYSQAEVAIEKIGTPVVVPVQESAKVKPITLLLLGVDHRPETGSLNSDVIMVVTLNPENKAATVVSLPRDLQLEPEGLEARKANYYYPHFMIKDKENALALTKDVFSNFLGVPIDYAVTVNFEGFRNVVDLIGGLTLNVDMDMRYVDNEDGTNIDLKQGVATLNGKEVLDFVRYRKSNRNTEESSDLERNERQQQVLNELLSSLKSVDGVTKLGSIIETVGNQISTDVPSLQLRDLIRTYFDISPANVAYIPLDGAWVSPYIVVSQEELAKARDALQAQQGGSALPGTGTSGMAGAGNSTDTSAGSGTAGSSGSGAAGSSGSGVAGSSGSGAKPGTGTGSSGASEGSSAKPGAGASGESAGTGTPKTTDSATPKPPASNNNPSVGNSTYGNRVVE</sequence>
<feature type="compositionally biased region" description="Low complexity" evidence="2">
    <location>
        <begin position="325"/>
        <end position="335"/>
    </location>
</feature>
<feature type="region of interest" description="Disordered" evidence="2">
    <location>
        <begin position="309"/>
        <end position="424"/>
    </location>
</feature>
<dbReference type="RefSeq" id="WP_166153296.1">
    <property type="nucleotide sequence ID" value="NZ_JAAOIW010000010.1"/>
</dbReference>
<evidence type="ECO:0000256" key="2">
    <source>
        <dbReference type="SAM" id="MobiDB-lite"/>
    </source>
</evidence>
<protein>
    <submittedName>
        <fullName evidence="4">LCP family protein</fullName>
    </submittedName>
</protein>
<keyword evidence="5" id="KW-1185">Reference proteome</keyword>
<feature type="domain" description="Cell envelope-related transcriptional attenuator" evidence="3">
    <location>
        <begin position="75"/>
        <end position="234"/>
    </location>
</feature>
<evidence type="ECO:0000313" key="4">
    <source>
        <dbReference type="EMBL" id="NHN32994.1"/>
    </source>
</evidence>
<comment type="caution">
    <text evidence="4">The sequence shown here is derived from an EMBL/GenBank/DDBJ whole genome shotgun (WGS) entry which is preliminary data.</text>
</comment>
<feature type="compositionally biased region" description="Low complexity" evidence="2">
    <location>
        <begin position="370"/>
        <end position="393"/>
    </location>
</feature>
<proteinExistence type="inferred from homology"/>
<evidence type="ECO:0000256" key="1">
    <source>
        <dbReference type="ARBA" id="ARBA00006068"/>
    </source>
</evidence>
<name>A0ABX0JFJ2_9BACL</name>
<dbReference type="NCBIfam" id="TIGR00350">
    <property type="entry name" value="lytR_cpsA_psr"/>
    <property type="match status" value="1"/>
</dbReference>
<dbReference type="PANTHER" id="PTHR33392">
    <property type="entry name" value="POLYISOPRENYL-TEICHOIC ACID--PEPTIDOGLYCAN TEICHOIC ACID TRANSFERASE TAGU"/>
    <property type="match status" value="1"/>
</dbReference>
<feature type="compositionally biased region" description="Gly residues" evidence="2">
    <location>
        <begin position="336"/>
        <end position="369"/>
    </location>
</feature>
<feature type="compositionally biased region" description="Polar residues" evidence="2">
    <location>
        <begin position="394"/>
        <end position="424"/>
    </location>
</feature>
<gene>
    <name evidence="4" type="ORF">G9U52_24570</name>
</gene>
<dbReference type="InterPro" id="IPR004474">
    <property type="entry name" value="LytR_CpsA_psr"/>
</dbReference>
<dbReference type="InterPro" id="IPR050922">
    <property type="entry name" value="LytR/CpsA/Psr_CW_biosynth"/>
</dbReference>
<comment type="similarity">
    <text evidence="1">Belongs to the LytR/CpsA/Psr (LCP) family.</text>
</comment>
<organism evidence="4 5">
    <name type="scientific">Paenibacillus agricola</name>
    <dbReference type="NCBI Taxonomy" id="2716264"/>
    <lineage>
        <taxon>Bacteria</taxon>
        <taxon>Bacillati</taxon>
        <taxon>Bacillota</taxon>
        <taxon>Bacilli</taxon>
        <taxon>Bacillales</taxon>
        <taxon>Paenibacillaceae</taxon>
        <taxon>Paenibacillus</taxon>
    </lineage>
</organism>
<evidence type="ECO:0000259" key="3">
    <source>
        <dbReference type="Pfam" id="PF03816"/>
    </source>
</evidence>
<evidence type="ECO:0000313" key="5">
    <source>
        <dbReference type="Proteomes" id="UP001165962"/>
    </source>
</evidence>
<dbReference type="Gene3D" id="3.40.630.190">
    <property type="entry name" value="LCP protein"/>
    <property type="match status" value="1"/>
</dbReference>
<dbReference type="EMBL" id="JAAOIW010000010">
    <property type="protein sequence ID" value="NHN32994.1"/>
    <property type="molecule type" value="Genomic_DNA"/>
</dbReference>
<reference evidence="4" key="1">
    <citation type="submission" date="2020-03" db="EMBL/GenBank/DDBJ databases">
        <title>Draft sequencing of Paenibacilllus sp. S3N08.</title>
        <authorList>
            <person name="Kim D.-U."/>
        </authorList>
    </citation>
    <scope>NUCLEOTIDE SEQUENCE</scope>
    <source>
        <strain evidence="4">S3N08</strain>
    </source>
</reference>
<dbReference type="PANTHER" id="PTHR33392:SF6">
    <property type="entry name" value="POLYISOPRENYL-TEICHOIC ACID--PEPTIDOGLYCAN TEICHOIC ACID TRANSFERASE TAGU"/>
    <property type="match status" value="1"/>
</dbReference>
<accession>A0ABX0JFJ2</accession>
<dbReference type="Pfam" id="PF03816">
    <property type="entry name" value="LytR_cpsA_psr"/>
    <property type="match status" value="1"/>
</dbReference>